<dbReference type="EMBL" id="CP092085">
    <property type="protein sequence ID" value="UUN98753.1"/>
    <property type="molecule type" value="Genomic_DNA"/>
</dbReference>
<dbReference type="Pfam" id="PF04536">
    <property type="entry name" value="TPM_phosphatase"/>
    <property type="match status" value="1"/>
</dbReference>
<feature type="transmembrane region" description="Helical" evidence="2">
    <location>
        <begin position="272"/>
        <end position="294"/>
    </location>
</feature>
<dbReference type="PANTHER" id="PTHR30373">
    <property type="entry name" value="UPF0603 PROTEIN YGCG"/>
    <property type="match status" value="1"/>
</dbReference>
<organism evidence="4 5">
    <name type="scientific">Acinetobacter bereziniae</name>
    <name type="common">Acinetobacter genomosp. 10</name>
    <dbReference type="NCBI Taxonomy" id="106648"/>
    <lineage>
        <taxon>Bacteria</taxon>
        <taxon>Pseudomonadati</taxon>
        <taxon>Pseudomonadota</taxon>
        <taxon>Gammaproteobacteria</taxon>
        <taxon>Moraxellales</taxon>
        <taxon>Moraxellaceae</taxon>
        <taxon>Acinetobacter</taxon>
    </lineage>
</organism>
<feature type="compositionally biased region" description="Gly residues" evidence="1">
    <location>
        <begin position="416"/>
        <end position="427"/>
    </location>
</feature>
<protein>
    <submittedName>
        <fullName evidence="4">TPM domain-containing protein</fullName>
    </submittedName>
</protein>
<dbReference type="RefSeq" id="WP_121775527.1">
    <property type="nucleotide sequence ID" value="NZ_BKNL01000033.1"/>
</dbReference>
<dbReference type="AlphaFoldDB" id="A0A8I1DG43"/>
<proteinExistence type="predicted"/>
<feature type="region of interest" description="Disordered" evidence="1">
    <location>
        <begin position="380"/>
        <end position="427"/>
    </location>
</feature>
<reference evidence="4" key="1">
    <citation type="submission" date="2022-02" db="EMBL/GenBank/DDBJ databases">
        <title>Characterization of Tn125 harboring carbapenem-resistant Acinetobacter bereziniae clinical isolates.</title>
        <authorList>
            <person name="Wong N.-K."/>
            <person name="Pan Q."/>
        </authorList>
    </citation>
    <scope>NUCLEOTIDE SEQUENCE</scope>
    <source>
        <strain evidence="4">GD03393</strain>
    </source>
</reference>
<evidence type="ECO:0000259" key="3">
    <source>
        <dbReference type="Pfam" id="PF04536"/>
    </source>
</evidence>
<keyword evidence="2" id="KW-0472">Membrane</keyword>
<feature type="transmembrane region" description="Helical" evidence="2">
    <location>
        <begin position="315"/>
        <end position="331"/>
    </location>
</feature>
<feature type="transmembrane region" description="Helical" evidence="2">
    <location>
        <begin position="247"/>
        <end position="266"/>
    </location>
</feature>
<feature type="transmembrane region" description="Helical" evidence="2">
    <location>
        <begin position="214"/>
        <end position="235"/>
    </location>
</feature>
<sequence>MYLFNKAIYQQFMLLTLSLLLSITCHALSPKMLEELKKHHILDTTQTLTTAEIEKLKQNNEVIFKQKNIDLKILMISTLDGDSIEHVANDIFNTIKIGNAQQDNGVLLLIAKDDRKMRIEVGYGLEGDITDIQSGRIIRNTLAPHFKNDEYYTGIALAQNELGQSPNLTIDIPKLHDVEQKSTPDTTAQSTYHYATPQQENPHVIHLDQPSKHFINYFVVFIWNIMVSCILVIYFSPIYQTLKKQQIRIKGIPLFLIVFLPIHHLFCWIVTGLNFFLLFGLYVFVLWLVAKFNHYQNIYKLMKLSTLPEKIPKKYAVLLIGIPIILAFLLPNSWIPVLMFFIFCPFILLLIWTLIYSIAKPYQHYYPAEYQEWFKETPSTFSRSSSYSSSSSSSSSNSSSSSSSSSSSGSSRSSGGSSGGGGASGSW</sequence>
<evidence type="ECO:0000256" key="2">
    <source>
        <dbReference type="SAM" id="Phobius"/>
    </source>
</evidence>
<evidence type="ECO:0000313" key="5">
    <source>
        <dbReference type="Proteomes" id="UP000644140"/>
    </source>
</evidence>
<evidence type="ECO:0000313" key="4">
    <source>
        <dbReference type="EMBL" id="UUN98753.1"/>
    </source>
</evidence>
<dbReference type="Proteomes" id="UP000644140">
    <property type="component" value="Chromosome"/>
</dbReference>
<dbReference type="PANTHER" id="PTHR30373:SF2">
    <property type="entry name" value="UPF0603 PROTEIN YGCG"/>
    <property type="match status" value="1"/>
</dbReference>
<evidence type="ECO:0000256" key="1">
    <source>
        <dbReference type="SAM" id="MobiDB-lite"/>
    </source>
</evidence>
<feature type="domain" description="TPM" evidence="3">
    <location>
        <begin position="42"/>
        <end position="163"/>
    </location>
</feature>
<dbReference type="InterPro" id="IPR007621">
    <property type="entry name" value="TPM_dom"/>
</dbReference>
<dbReference type="Gene3D" id="3.10.310.50">
    <property type="match status" value="1"/>
</dbReference>
<feature type="compositionally biased region" description="Low complexity" evidence="1">
    <location>
        <begin position="382"/>
        <end position="415"/>
    </location>
</feature>
<keyword evidence="2" id="KW-1133">Transmembrane helix</keyword>
<name>A0A8I1DG43_ACIBZ</name>
<keyword evidence="2" id="KW-0812">Transmembrane</keyword>
<gene>
    <name evidence="4" type="ORF">I9054_004665</name>
</gene>
<feature type="transmembrane region" description="Helical" evidence="2">
    <location>
        <begin position="337"/>
        <end position="359"/>
    </location>
</feature>
<accession>A0A8I1DG43</accession>